<dbReference type="AlphaFoldDB" id="A0A6P8AZQ9"/>
<keyword evidence="1" id="KW-1185">Reference proteome</keyword>
<gene>
    <name evidence="2" type="ORF">PgNI_11026</name>
</gene>
<evidence type="ECO:0000313" key="1">
    <source>
        <dbReference type="Proteomes" id="UP000515153"/>
    </source>
</evidence>
<name>A0A6P8AZQ9_PYRGI</name>
<reference evidence="1 2" key="1">
    <citation type="journal article" date="2019" name="Mol. Biol. Evol.">
        <title>Blast fungal genomes show frequent chromosomal changes, gene gains and losses, and effector gene turnover.</title>
        <authorList>
            <person name="Gomez Luciano L.B."/>
            <person name="Jason Tsai I."/>
            <person name="Chuma I."/>
            <person name="Tosa Y."/>
            <person name="Chen Y.H."/>
            <person name="Li J.Y."/>
            <person name="Li M.Y."/>
            <person name="Jade Lu M.Y."/>
            <person name="Nakayashiki H."/>
            <person name="Li W.H."/>
        </authorList>
    </citation>
    <scope>NUCLEOTIDE SEQUENCE [LARGE SCALE GENOMIC DNA]</scope>
    <source>
        <strain evidence="1 2">NI907</strain>
    </source>
</reference>
<protein>
    <submittedName>
        <fullName evidence="2">Uncharacterized protein</fullName>
    </submittedName>
</protein>
<proteinExistence type="predicted"/>
<dbReference type="Proteomes" id="UP000515153">
    <property type="component" value="Chromosome VII"/>
</dbReference>
<dbReference type="GeneID" id="41965905"/>
<dbReference type="KEGG" id="pgri:PgNI_11026"/>
<evidence type="ECO:0000313" key="2">
    <source>
        <dbReference type="RefSeq" id="XP_030980294.1"/>
    </source>
</evidence>
<organism evidence="1 2">
    <name type="scientific">Pyricularia grisea</name>
    <name type="common">Crabgrass-specific blast fungus</name>
    <name type="synonym">Magnaporthe grisea</name>
    <dbReference type="NCBI Taxonomy" id="148305"/>
    <lineage>
        <taxon>Eukaryota</taxon>
        <taxon>Fungi</taxon>
        <taxon>Dikarya</taxon>
        <taxon>Ascomycota</taxon>
        <taxon>Pezizomycotina</taxon>
        <taxon>Sordariomycetes</taxon>
        <taxon>Sordariomycetidae</taxon>
        <taxon>Magnaporthales</taxon>
        <taxon>Pyriculariaceae</taxon>
        <taxon>Pyricularia</taxon>
    </lineage>
</organism>
<sequence>MCQFSISEYASCGHIIFERPEPCLFNGSELLCESYPMIENRYRYCCPRCTIFPTRRANTITTPFPPQSHLRKAYSLPTLSNSMWRPFRPRTQTPVEWRRTSMVQKLLVDRVKEQVSDRAKEVGVDPAEMPVSSGLLWCIREEGEEMGSLSWGDDMTVDRESCASRFDESLDWCWIAGSSVPKVAALGLDNSECGEWVIVNVDKSTASEEPE</sequence>
<reference evidence="2" key="2">
    <citation type="submission" date="2019-10" db="EMBL/GenBank/DDBJ databases">
        <authorList>
            <consortium name="NCBI Genome Project"/>
        </authorList>
    </citation>
    <scope>NUCLEOTIDE SEQUENCE</scope>
    <source>
        <strain evidence="2">NI907</strain>
    </source>
</reference>
<dbReference type="RefSeq" id="XP_030980294.1">
    <property type="nucleotide sequence ID" value="XM_031131000.1"/>
</dbReference>
<dbReference type="OrthoDB" id="5203331at2759"/>
<reference evidence="2" key="3">
    <citation type="submission" date="2025-08" db="UniProtKB">
        <authorList>
            <consortium name="RefSeq"/>
        </authorList>
    </citation>
    <scope>IDENTIFICATION</scope>
    <source>
        <strain evidence="2">NI907</strain>
    </source>
</reference>
<accession>A0A6P8AZQ9</accession>